<dbReference type="Proteomes" id="UP000001940">
    <property type="component" value="Chromosome II"/>
</dbReference>
<organism evidence="2 3">
    <name type="scientific">Caenorhabditis elegans</name>
    <dbReference type="NCBI Taxonomy" id="6239"/>
    <lineage>
        <taxon>Eukaryota</taxon>
        <taxon>Metazoa</taxon>
        <taxon>Ecdysozoa</taxon>
        <taxon>Nematoda</taxon>
        <taxon>Chromadorea</taxon>
        <taxon>Rhabditida</taxon>
        <taxon>Rhabditina</taxon>
        <taxon>Rhabditomorpha</taxon>
        <taxon>Rhabditoidea</taxon>
        <taxon>Rhabditidae</taxon>
        <taxon>Peloderinae</taxon>
        <taxon>Caenorhabditis</taxon>
    </lineage>
</organism>
<dbReference type="KEGG" id="cel:CELE_K01C8.5"/>
<dbReference type="AGR" id="WB:WBGene00001571"/>
<name>Q21088_CAEEL</name>
<feature type="compositionally biased region" description="Low complexity" evidence="1">
    <location>
        <begin position="652"/>
        <end position="662"/>
    </location>
</feature>
<feature type="compositionally biased region" description="Basic and acidic residues" evidence="1">
    <location>
        <begin position="297"/>
        <end position="320"/>
    </location>
</feature>
<dbReference type="HOGENOM" id="CLU_393913_0_0_1"/>
<accession>Q21088</accession>
<dbReference type="InParanoid" id="Q21088"/>
<dbReference type="STRING" id="6239.K01C8.5.1"/>
<feature type="compositionally biased region" description="Low complexity" evidence="1">
    <location>
        <begin position="322"/>
        <end position="333"/>
    </location>
</feature>
<evidence type="ECO:0000313" key="2">
    <source>
        <dbReference type="EMBL" id="CAA88863.2"/>
    </source>
</evidence>
<protein>
    <submittedName>
        <fullName evidence="2">GEX Interacting protein</fullName>
    </submittedName>
</protein>
<dbReference type="CTD" id="174328"/>
<dbReference type="Bgee" id="WBGene00001571">
    <property type="expression patterns" value="Expressed in germ line (C elegans) and 3 other cell types or tissues"/>
</dbReference>
<dbReference type="UCSC" id="K01C8.5">
    <property type="organism name" value="c. elegans"/>
</dbReference>
<dbReference type="RefSeq" id="NP_495745.2">
    <property type="nucleotide sequence ID" value="NM_063344.4"/>
</dbReference>
<feature type="region of interest" description="Disordered" evidence="1">
    <location>
        <begin position="1"/>
        <end position="26"/>
    </location>
</feature>
<dbReference type="EMBL" id="BX284602">
    <property type="protein sequence ID" value="CAA88863.2"/>
    <property type="molecule type" value="Genomic_DNA"/>
</dbReference>
<proteinExistence type="predicted"/>
<feature type="region of interest" description="Disordered" evidence="1">
    <location>
        <begin position="254"/>
        <end position="371"/>
    </location>
</feature>
<feature type="compositionally biased region" description="Basic residues" evidence="1">
    <location>
        <begin position="1"/>
        <end position="12"/>
    </location>
</feature>
<feature type="region of interest" description="Disordered" evidence="1">
    <location>
        <begin position="651"/>
        <end position="707"/>
    </location>
</feature>
<dbReference type="PIR" id="T23174">
    <property type="entry name" value="T23174"/>
</dbReference>
<evidence type="ECO:0000256" key="1">
    <source>
        <dbReference type="SAM" id="MobiDB-lite"/>
    </source>
</evidence>
<dbReference type="OMA" id="GMFLNAK"/>
<feature type="region of interest" description="Disordered" evidence="1">
    <location>
        <begin position="77"/>
        <end position="118"/>
    </location>
</feature>
<feature type="region of interest" description="Disordered" evidence="1">
    <location>
        <begin position="186"/>
        <end position="217"/>
    </location>
</feature>
<reference evidence="2 3" key="1">
    <citation type="journal article" date="1998" name="Science">
        <title>Genome sequence of the nematode C. elegans: a platform for investigating biology.</title>
        <authorList>
            <consortium name="The C. elegans sequencing consortium"/>
            <person name="Sulson J.E."/>
            <person name="Waterston R."/>
        </authorList>
    </citation>
    <scope>NUCLEOTIDE SEQUENCE [LARGE SCALE GENOMIC DNA]</scope>
    <source>
        <strain evidence="2 3">Bristol N2</strain>
    </source>
</reference>
<feature type="compositionally biased region" description="Basic and acidic residues" evidence="1">
    <location>
        <begin position="102"/>
        <end position="117"/>
    </location>
</feature>
<evidence type="ECO:0000313" key="3">
    <source>
        <dbReference type="Proteomes" id="UP000001940"/>
    </source>
</evidence>
<dbReference type="GeneID" id="174328"/>
<dbReference type="eggNOG" id="ENOG502TGEE">
    <property type="taxonomic scope" value="Eukaryota"/>
</dbReference>
<feature type="compositionally biased region" description="Basic and acidic residues" evidence="1">
    <location>
        <begin position="685"/>
        <end position="707"/>
    </location>
</feature>
<dbReference type="DIP" id="DIP-26875N"/>
<sequence length="707" mass="81788">MNRRVPKSKSWKTRLSAGGANRTSLHGQMSRYPEVAEDYLIMQPSIRRSSGSDLMPVARFNNFKRWNSCLQHVESQPEDIREWDPPPPSSHCPQIYHKSQYSRRERSPDILTDDRGRPIPRRGMFLNAKYSEAARPPIDEDRIRHTEDVIKRMLYKGRRKESMGYYPNRNHLMRDQIRQTVYNLGVPNGYRAPEQDHFEDDYDDQPGPSNRHYGVSSHPEYYREDRWRLAEGDYEVDKGDGSRQLNKEKYLKKRRKQMIERESVDSEISEEEEEEEIYNKQTKRRRSQKTPIQHNKNRTESRLHQKEKSSSDEEVHEKSTSSRHSNVSRSSKSPYLNDDRAPSRGSKCTSSHHSTPKLLTPSPQYLKDSDDDDNWKNSIPFMSSSDGAGAGMRVRIGSAIASLPLRDDSKNSYSEVALMLLERSVKNLKNPQKMLIKEKPQTRIMNMSTSWAQQDPKKRNENDDDEIVPETEKAETSLMHDLSRIQHPQNATTVQMDQTLFTNSKLMKIDVAIAKNWLDTKMKKTLIPPPLFRSSPISEDVFKSSDRITMPSTIKGPESTAVGNRISSDGEEEDFATKQFDIDDYIARGASKIDFSKTITAPNTSFQEPSTSLFKDPTFFRQESKGNEMNIESFSERTPSKNRTSQQMEFQISTSSISKTKTNASLDSIHRRKSKPQPMLEFDAETQKMFDDAFQSDKKSTKEKYPF</sequence>
<dbReference type="AlphaFoldDB" id="Q21088"/>
<evidence type="ECO:0000313" key="4">
    <source>
        <dbReference type="WormBase" id="K01C8.5"/>
    </source>
</evidence>
<keyword evidence="3" id="KW-1185">Reference proteome</keyword>
<dbReference type="OrthoDB" id="5847368at2759"/>
<feature type="compositionally biased region" description="Acidic residues" evidence="1">
    <location>
        <begin position="265"/>
        <end position="276"/>
    </location>
</feature>
<dbReference type="WormBase" id="K01C8.5">
    <property type="protein sequence ID" value="CE35891"/>
    <property type="gene ID" value="WBGene00001571"/>
    <property type="gene designation" value="gei-14"/>
</dbReference>
<dbReference type="PaxDb" id="6239-K01C8.5"/>
<dbReference type="FunCoup" id="Q21088">
    <property type="interactions" value="1547"/>
</dbReference>
<gene>
    <name evidence="2 4" type="primary">gei-14</name>
    <name evidence="2" type="ORF">CELE_K01C8.5</name>
    <name evidence="4" type="ORF">K01C8.5</name>
</gene>
<dbReference type="IntAct" id="Q21088">
    <property type="interactions" value="2"/>
</dbReference>